<protein>
    <submittedName>
        <fullName evidence="2">Uncharacterized protein</fullName>
    </submittedName>
</protein>
<keyword evidence="1" id="KW-0472">Membrane</keyword>
<feature type="transmembrane region" description="Helical" evidence="1">
    <location>
        <begin position="34"/>
        <end position="51"/>
    </location>
</feature>
<evidence type="ECO:0000313" key="2">
    <source>
        <dbReference type="EMBL" id="MCC9294276.1"/>
    </source>
</evidence>
<evidence type="ECO:0000313" key="3">
    <source>
        <dbReference type="Proteomes" id="UP001165422"/>
    </source>
</evidence>
<feature type="transmembrane region" description="Helical" evidence="1">
    <location>
        <begin position="58"/>
        <end position="78"/>
    </location>
</feature>
<sequence>MLGINWIELFLRSIPEMLLVVWGIHIIAKKPLDIKKYIFISILLGIVSFLVRELPIYFGVHTIILMILIIGAMVIVGIPLLISIYATLFMSLMFSVSEFLNMLMLKLLGISTNINSMEPIKKSLMGIPSLVMLFLFLVIIRYLLRKRGIKNVPD</sequence>
<name>A0ABS8N388_9CLOT</name>
<dbReference type="EMBL" id="JAJJPB010000004">
    <property type="protein sequence ID" value="MCC9294276.1"/>
    <property type="molecule type" value="Genomic_DNA"/>
</dbReference>
<accession>A0ABS8N388</accession>
<comment type="caution">
    <text evidence="2">The sequence shown here is derived from an EMBL/GenBank/DDBJ whole genome shotgun (WGS) entry which is preliminary data.</text>
</comment>
<gene>
    <name evidence="2" type="ORF">LN736_05240</name>
</gene>
<proteinExistence type="predicted"/>
<keyword evidence="1" id="KW-1133">Transmembrane helix</keyword>
<dbReference type="RefSeq" id="WP_229981130.1">
    <property type="nucleotide sequence ID" value="NZ_JAJJPB010000004.1"/>
</dbReference>
<feature type="transmembrane region" description="Helical" evidence="1">
    <location>
        <begin position="9"/>
        <end position="28"/>
    </location>
</feature>
<reference evidence="2" key="1">
    <citation type="submission" date="2021-11" db="EMBL/GenBank/DDBJ databases">
        <authorList>
            <person name="Qingchun L."/>
            <person name="Dong Z."/>
            <person name="Zongwei Q."/>
            <person name="Jia Z."/>
            <person name="Duotao L."/>
        </authorList>
    </citation>
    <scope>NUCLEOTIDE SEQUENCE</scope>
    <source>
        <strain evidence="2">WLY-B-L2</strain>
    </source>
</reference>
<feature type="transmembrane region" description="Helical" evidence="1">
    <location>
        <begin position="124"/>
        <end position="144"/>
    </location>
</feature>
<organism evidence="2 3">
    <name type="scientific">Clostridium aromativorans</name>
    <dbReference type="NCBI Taxonomy" id="2836848"/>
    <lineage>
        <taxon>Bacteria</taxon>
        <taxon>Bacillati</taxon>
        <taxon>Bacillota</taxon>
        <taxon>Clostridia</taxon>
        <taxon>Eubacteriales</taxon>
        <taxon>Clostridiaceae</taxon>
        <taxon>Clostridium</taxon>
    </lineage>
</organism>
<evidence type="ECO:0000256" key="1">
    <source>
        <dbReference type="SAM" id="Phobius"/>
    </source>
</evidence>
<keyword evidence="3" id="KW-1185">Reference proteome</keyword>
<keyword evidence="1" id="KW-0812">Transmembrane</keyword>
<dbReference type="Proteomes" id="UP001165422">
    <property type="component" value="Unassembled WGS sequence"/>
</dbReference>